<sequence>MFDLKENTARCYWFSEANADLHANTFESCMVDYLSEKFVNNNYLPIILWSDECTAQNRNAIVSNALLSYSIENNVEIQQKYLLKGHTQMEVNSVHASIERKIKNCPLYLPSDFVRLSQQASSKGRYEVKQIS</sequence>
<evidence type="ECO:0000313" key="1">
    <source>
        <dbReference type="EMBL" id="JAS63153.1"/>
    </source>
</evidence>
<reference evidence="1" key="1">
    <citation type="submission" date="2015-11" db="EMBL/GenBank/DDBJ databases">
        <title>De novo transcriptome assembly of four potential Pierce s Disease insect vectors from Arizona vineyards.</title>
        <authorList>
            <person name="Tassone E.E."/>
        </authorList>
    </citation>
    <scope>NUCLEOTIDE SEQUENCE</scope>
</reference>
<dbReference type="EMBL" id="GECZ01006616">
    <property type="protein sequence ID" value="JAS63153.1"/>
    <property type="molecule type" value="Transcribed_RNA"/>
</dbReference>
<name>A0A1B6GLG7_9HEMI</name>
<gene>
    <name evidence="1" type="ORF">g.3260</name>
</gene>
<dbReference type="PANTHER" id="PTHR10773">
    <property type="entry name" value="DNA-DIRECTED RNA POLYMERASES I, II, AND III SUBUNIT RPABC2"/>
    <property type="match status" value="1"/>
</dbReference>
<organism evidence="1">
    <name type="scientific">Cuerna arida</name>
    <dbReference type="NCBI Taxonomy" id="1464854"/>
    <lineage>
        <taxon>Eukaryota</taxon>
        <taxon>Metazoa</taxon>
        <taxon>Ecdysozoa</taxon>
        <taxon>Arthropoda</taxon>
        <taxon>Hexapoda</taxon>
        <taxon>Insecta</taxon>
        <taxon>Pterygota</taxon>
        <taxon>Neoptera</taxon>
        <taxon>Paraneoptera</taxon>
        <taxon>Hemiptera</taxon>
        <taxon>Auchenorrhyncha</taxon>
        <taxon>Membracoidea</taxon>
        <taxon>Cicadellidae</taxon>
        <taxon>Cicadellinae</taxon>
        <taxon>Proconiini</taxon>
        <taxon>Cuerna</taxon>
    </lineage>
</organism>
<accession>A0A1B6GLG7</accession>
<dbReference type="PANTHER" id="PTHR10773:SF19">
    <property type="match status" value="1"/>
</dbReference>
<dbReference type="AlphaFoldDB" id="A0A1B6GLG7"/>
<protein>
    <submittedName>
        <fullName evidence="1">Uncharacterized protein</fullName>
    </submittedName>
</protein>
<proteinExistence type="predicted"/>
<feature type="non-terminal residue" evidence="1">
    <location>
        <position position="132"/>
    </location>
</feature>